<dbReference type="InterPro" id="IPR035411">
    <property type="entry name" value="Putative_G5P"/>
</dbReference>
<dbReference type="Proteomes" id="UP001236239">
    <property type="component" value="Unassembled WGS sequence"/>
</dbReference>
<reference evidence="1" key="1">
    <citation type="journal article" date="2023" name="Front. Microbiol.">
        <title>Phylogeography and host specificity of Pasteurellaceae pathogenic to sea-farmed fish in the north-east Atlantic.</title>
        <authorList>
            <person name="Gulla S."/>
            <person name="Colquhoun D.J."/>
            <person name="Olsen A.B."/>
            <person name="Spilsberg B."/>
            <person name="Lagesen K."/>
            <person name="Aakesson C.P."/>
            <person name="Strom S."/>
            <person name="Manji F."/>
            <person name="Birkbeck T.H."/>
            <person name="Nilsen H.K."/>
        </authorList>
    </citation>
    <scope>NUCLEOTIDE SEQUENCE</scope>
    <source>
        <strain evidence="1">TW16_20</strain>
    </source>
</reference>
<proteinExistence type="predicted"/>
<dbReference type="AlphaFoldDB" id="A0AAJ6NBV9"/>
<dbReference type="Pfam" id="PF17426">
    <property type="entry name" value="Putative_G5P"/>
    <property type="match status" value="1"/>
</dbReference>
<keyword evidence="1" id="KW-0238">DNA-binding</keyword>
<dbReference type="GO" id="GO:0003677">
    <property type="term" value="F:DNA binding"/>
    <property type="evidence" value="ECO:0007669"/>
    <property type="project" value="UniProtKB-KW"/>
</dbReference>
<dbReference type="RefSeq" id="WP_306375083.1">
    <property type="nucleotide sequence ID" value="NZ_JASAYL010000022.1"/>
</dbReference>
<accession>A0AAJ6NBV9</accession>
<dbReference type="EMBL" id="JASAYQ010000029">
    <property type="protein sequence ID" value="MDP8173811.1"/>
    <property type="molecule type" value="Genomic_DNA"/>
</dbReference>
<protein>
    <submittedName>
        <fullName evidence="1">DNA-binding protein</fullName>
    </submittedName>
</protein>
<evidence type="ECO:0000313" key="2">
    <source>
        <dbReference type="Proteomes" id="UP001236239"/>
    </source>
</evidence>
<name>A0AAJ6NBV9_9PAST</name>
<gene>
    <name evidence="1" type="ORF">QJU93_10625</name>
</gene>
<organism evidence="1 2">
    <name type="scientific">Phocoenobacter skyensis</name>
    <dbReference type="NCBI Taxonomy" id="97481"/>
    <lineage>
        <taxon>Bacteria</taxon>
        <taxon>Pseudomonadati</taxon>
        <taxon>Pseudomonadota</taxon>
        <taxon>Gammaproteobacteria</taxon>
        <taxon>Pasteurellales</taxon>
        <taxon>Pasteurellaceae</taxon>
        <taxon>Phocoenobacter</taxon>
    </lineage>
</organism>
<comment type="caution">
    <text evidence="1">The sequence shown here is derived from an EMBL/GenBank/DDBJ whole genome shotgun (WGS) entry which is preliminary data.</text>
</comment>
<sequence>MKNGFYVVGKCLGSRQLKNVDDTTGEIKFKNEIGIGIARPDGFGGTTQTEIKISVRDKDLFTNELVEKVQKLMGKTVIVQVYPSAWGFNGKTGISYIFNSESTIEELKI</sequence>
<evidence type="ECO:0000313" key="1">
    <source>
        <dbReference type="EMBL" id="MDP8173811.1"/>
    </source>
</evidence>